<comment type="similarity">
    <text evidence="1">Belongs to the glycosyltransferase group 1 family. Glycosyltransferase 4 subfamily.</text>
</comment>
<dbReference type="PANTHER" id="PTHR45947">
    <property type="entry name" value="SULFOQUINOVOSYL TRANSFERASE SQD2"/>
    <property type="match status" value="1"/>
</dbReference>
<keyword evidence="5" id="KW-1185">Reference proteome</keyword>
<evidence type="ECO:0000313" key="5">
    <source>
        <dbReference type="Proteomes" id="UP001595752"/>
    </source>
</evidence>
<protein>
    <submittedName>
        <fullName evidence="4">Glycosyltransferase family 4 protein</fullName>
    </submittedName>
</protein>
<name>A0ABV8B4D3_9BACI</name>
<accession>A0ABV8B4D3</accession>
<proteinExistence type="inferred from homology"/>
<gene>
    <name evidence="4" type="ORF">ACFOU2_15375</name>
</gene>
<dbReference type="InterPro" id="IPR050194">
    <property type="entry name" value="Glycosyltransferase_grp1"/>
</dbReference>
<dbReference type="Pfam" id="PF00534">
    <property type="entry name" value="Glycos_transf_1"/>
    <property type="match status" value="1"/>
</dbReference>
<dbReference type="InterPro" id="IPR001296">
    <property type="entry name" value="Glyco_trans_1"/>
</dbReference>
<dbReference type="Gene3D" id="3.40.50.2000">
    <property type="entry name" value="Glycogen Phosphorylase B"/>
    <property type="match status" value="2"/>
</dbReference>
<organism evidence="4 5">
    <name type="scientific">Bacillus songklensis</name>
    <dbReference type="NCBI Taxonomy" id="1069116"/>
    <lineage>
        <taxon>Bacteria</taxon>
        <taxon>Bacillati</taxon>
        <taxon>Bacillota</taxon>
        <taxon>Bacilli</taxon>
        <taxon>Bacillales</taxon>
        <taxon>Bacillaceae</taxon>
        <taxon>Bacillus</taxon>
    </lineage>
</organism>
<dbReference type="InterPro" id="IPR028098">
    <property type="entry name" value="Glyco_trans_4-like_N"/>
</dbReference>
<dbReference type="CDD" id="cd03808">
    <property type="entry name" value="GT4_CapM-like"/>
    <property type="match status" value="1"/>
</dbReference>
<dbReference type="Proteomes" id="UP001595752">
    <property type="component" value="Unassembled WGS sequence"/>
</dbReference>
<evidence type="ECO:0000259" key="3">
    <source>
        <dbReference type="Pfam" id="PF13477"/>
    </source>
</evidence>
<evidence type="ECO:0000256" key="1">
    <source>
        <dbReference type="ARBA" id="ARBA00009481"/>
    </source>
</evidence>
<dbReference type="PANTHER" id="PTHR45947:SF3">
    <property type="entry name" value="SULFOQUINOVOSYL TRANSFERASE SQD2"/>
    <property type="match status" value="1"/>
</dbReference>
<dbReference type="Pfam" id="PF13477">
    <property type="entry name" value="Glyco_trans_4_2"/>
    <property type="match status" value="1"/>
</dbReference>
<evidence type="ECO:0000313" key="4">
    <source>
        <dbReference type="EMBL" id="MFC3884770.1"/>
    </source>
</evidence>
<dbReference type="SUPFAM" id="SSF53756">
    <property type="entry name" value="UDP-Glycosyltransferase/glycogen phosphorylase"/>
    <property type="match status" value="1"/>
</dbReference>
<comment type="caution">
    <text evidence="4">The sequence shown here is derived from an EMBL/GenBank/DDBJ whole genome shotgun (WGS) entry which is preliminary data.</text>
</comment>
<feature type="domain" description="Glycosyltransferase subfamily 4-like N-terminal" evidence="3">
    <location>
        <begin position="4"/>
        <end position="146"/>
    </location>
</feature>
<dbReference type="RefSeq" id="WP_377916566.1">
    <property type="nucleotide sequence ID" value="NZ_JBHRZT010000067.1"/>
</dbReference>
<reference evidence="5" key="1">
    <citation type="journal article" date="2019" name="Int. J. Syst. Evol. Microbiol.">
        <title>The Global Catalogue of Microorganisms (GCM) 10K type strain sequencing project: providing services to taxonomists for standard genome sequencing and annotation.</title>
        <authorList>
            <consortium name="The Broad Institute Genomics Platform"/>
            <consortium name="The Broad Institute Genome Sequencing Center for Infectious Disease"/>
            <person name="Wu L."/>
            <person name="Ma J."/>
        </authorList>
    </citation>
    <scope>NUCLEOTIDE SEQUENCE [LARGE SCALE GENOMIC DNA]</scope>
    <source>
        <strain evidence="5">CCUG 61889</strain>
    </source>
</reference>
<feature type="domain" description="Glycosyl transferase family 1" evidence="2">
    <location>
        <begin position="185"/>
        <end position="346"/>
    </location>
</feature>
<sequence>MPGKVLFCATVDYHFKAFHLPYMKWFKEQGWEVHVAASGNMDLPYVDKKYNIPIQRSPFNPANFYAYKELKAIMDQNKYKIVHCHTPMGGVLARLAARRARKEGTKVIYTAHGFHFCKGAPLLNWMIYYPIEKGLARYTDCLITINEEDYNLAVNHRFKAKRIEHVHGVGVDTEKFQPLNEDKKHELRRSYGYEPDDFLMFFAAEFNKNKNQQLLLHAFSLLKDEVPNAKLLLAGKGPLLDDCRDLATRLGIENMVHFLGHRSDISSLLQICDLAVASSLREGLPVNIMEAMACGLPVVASDNRGHRELIKDKINGYVIPPANDRLFSARILELAQSNDMRKKMGIESVKHLKTYSLSHVHSELNKIYTHYISGDTHETKNQRNRAYI</sequence>
<dbReference type="EMBL" id="JBHRZT010000067">
    <property type="protein sequence ID" value="MFC3884770.1"/>
    <property type="molecule type" value="Genomic_DNA"/>
</dbReference>
<evidence type="ECO:0000259" key="2">
    <source>
        <dbReference type="Pfam" id="PF00534"/>
    </source>
</evidence>